<name>C0BY74_9FIRM</name>
<dbReference type="STRING" id="553973.CLOHYLEM_04762"/>
<reference evidence="1" key="1">
    <citation type="submission" date="2009-02" db="EMBL/GenBank/DDBJ databases">
        <authorList>
            <person name="Fulton L."/>
            <person name="Clifton S."/>
            <person name="Fulton B."/>
            <person name="Xu J."/>
            <person name="Minx P."/>
            <person name="Pepin K.H."/>
            <person name="Johnson M."/>
            <person name="Bhonagiri V."/>
            <person name="Nash W.E."/>
            <person name="Mardis E.R."/>
            <person name="Wilson R.K."/>
        </authorList>
    </citation>
    <scope>NUCLEOTIDE SEQUENCE [LARGE SCALE GENOMIC DNA]</scope>
    <source>
        <strain evidence="1">DSM 15053</strain>
    </source>
</reference>
<organism evidence="1 2">
    <name type="scientific">[Clostridium] hylemonae DSM 15053</name>
    <dbReference type="NCBI Taxonomy" id="553973"/>
    <lineage>
        <taxon>Bacteria</taxon>
        <taxon>Bacillati</taxon>
        <taxon>Bacillota</taxon>
        <taxon>Clostridia</taxon>
        <taxon>Lachnospirales</taxon>
        <taxon>Lachnospiraceae</taxon>
    </lineage>
</organism>
<protein>
    <submittedName>
        <fullName evidence="1">Uncharacterized protein</fullName>
    </submittedName>
</protein>
<sequence length="64" mass="7611">MTADLKERKSGKRISSLFLTFNDFLMILSQIEHNYTVHYIHKQLNRTVHMTIKNERSLIYGQSI</sequence>
<dbReference type="HOGENOM" id="CLU_2859768_0_0_9"/>
<gene>
    <name evidence="1" type="ORF">CLOHYLEM_04762</name>
</gene>
<reference evidence="1" key="2">
    <citation type="submission" date="2013-06" db="EMBL/GenBank/DDBJ databases">
        <title>Draft genome sequence of Clostridium hylemonae (DSM 15053).</title>
        <authorList>
            <person name="Sudarsanam P."/>
            <person name="Ley R."/>
            <person name="Guruge J."/>
            <person name="Turnbaugh P.J."/>
            <person name="Mahowald M."/>
            <person name="Liep D."/>
            <person name="Gordon J."/>
        </authorList>
    </citation>
    <scope>NUCLEOTIDE SEQUENCE</scope>
    <source>
        <strain evidence="1">DSM 15053</strain>
    </source>
</reference>
<accession>C0BY74</accession>
<evidence type="ECO:0000313" key="1">
    <source>
        <dbReference type="EMBL" id="EEG74802.1"/>
    </source>
</evidence>
<dbReference type="AlphaFoldDB" id="C0BY74"/>
<dbReference type="EMBL" id="ABYI02000018">
    <property type="protein sequence ID" value="EEG74802.1"/>
    <property type="molecule type" value="Genomic_DNA"/>
</dbReference>
<evidence type="ECO:0000313" key="2">
    <source>
        <dbReference type="Proteomes" id="UP000004893"/>
    </source>
</evidence>
<keyword evidence="2" id="KW-1185">Reference proteome</keyword>
<comment type="caution">
    <text evidence="1">The sequence shown here is derived from an EMBL/GenBank/DDBJ whole genome shotgun (WGS) entry which is preliminary data.</text>
</comment>
<dbReference type="Proteomes" id="UP000004893">
    <property type="component" value="Unassembled WGS sequence"/>
</dbReference>
<proteinExistence type="predicted"/>